<dbReference type="Proteomes" id="UP001139207">
    <property type="component" value="Unassembled WGS sequence"/>
</dbReference>
<dbReference type="Pfam" id="PF07510">
    <property type="entry name" value="GmrSD_C"/>
    <property type="match status" value="1"/>
</dbReference>
<evidence type="ECO:0000256" key="2">
    <source>
        <dbReference type="SAM" id="SignalP"/>
    </source>
</evidence>
<feature type="signal peptide" evidence="2">
    <location>
        <begin position="1"/>
        <end position="26"/>
    </location>
</feature>
<dbReference type="AlphaFoldDB" id="A0A9X1WEF7"/>
<evidence type="ECO:0000313" key="4">
    <source>
        <dbReference type="EMBL" id="MCJ7857484.1"/>
    </source>
</evidence>
<comment type="caution">
    <text evidence="4">The sequence shown here is derived from an EMBL/GenBank/DDBJ whole genome shotgun (WGS) entry which is preliminary data.</text>
</comment>
<feature type="region of interest" description="Disordered" evidence="1">
    <location>
        <begin position="267"/>
        <end position="304"/>
    </location>
</feature>
<dbReference type="PROSITE" id="PS51257">
    <property type="entry name" value="PROKAR_LIPOPROTEIN"/>
    <property type="match status" value="1"/>
</dbReference>
<evidence type="ECO:0000313" key="5">
    <source>
        <dbReference type="Proteomes" id="UP001139207"/>
    </source>
</evidence>
<dbReference type="PANTHER" id="PTHR24094:SF15">
    <property type="entry name" value="AMP-DEPENDENT SYNTHETASE_LIGASE DOMAIN-CONTAINING PROTEIN-RELATED"/>
    <property type="match status" value="1"/>
</dbReference>
<evidence type="ECO:0000256" key="1">
    <source>
        <dbReference type="SAM" id="MobiDB-lite"/>
    </source>
</evidence>
<accession>A0A9X1WEF7</accession>
<gene>
    <name evidence="4" type="ORF">MUN33_01955</name>
</gene>
<sequence>MRFIGRPVAVVLATTAALVLSSCGSAGDTGDNGTAAAATTATTVGSTASPTLPSAAPETTGADGAGDAEAASGHGDPAVRDAMDMLGTLAVKGRAPKTGYSRDEFGQRWKDTDRNGCDQRNDVLARDMTDVRREGSCKVLAGTLADPYTATTIDFVRGPDTSTAVHIDHVVALSDAWQKGAQQLAPERREQLANDHMNLLAVDGPANMQKSDGDAATWLPANRSFRCTYVATQVQVKAKYDLWVTAAERDAIARELGRCGAQGIVPVDEAPAPAPEPAPVPVPEPAPEPAPEAPRAPQPAVPAADPGAGAYYANCSAVRAAGAAPLLRGQPGYRAQMDGDNDGVACE</sequence>
<evidence type="ECO:0000259" key="3">
    <source>
        <dbReference type="SMART" id="SM00894"/>
    </source>
</evidence>
<dbReference type="SMART" id="SM00894">
    <property type="entry name" value="Excalibur"/>
    <property type="match status" value="1"/>
</dbReference>
<name>A0A9X1WEF7_9CORY</name>
<feature type="region of interest" description="Disordered" evidence="1">
    <location>
        <begin position="41"/>
        <end position="78"/>
    </location>
</feature>
<reference evidence="4" key="1">
    <citation type="submission" date="2022-04" db="EMBL/GenBank/DDBJ databases">
        <title>Corynebacterium kalidii LD5P10.</title>
        <authorList>
            <person name="Sun J.Q."/>
        </authorList>
    </citation>
    <scope>NUCLEOTIDE SEQUENCE</scope>
    <source>
        <strain evidence="4">LD5P10</strain>
    </source>
</reference>
<dbReference type="InterPro" id="IPR011089">
    <property type="entry name" value="GmrSD_C"/>
</dbReference>
<feature type="compositionally biased region" description="Low complexity" evidence="1">
    <location>
        <begin position="41"/>
        <end position="71"/>
    </location>
</feature>
<feature type="compositionally biased region" description="Pro residues" evidence="1">
    <location>
        <begin position="272"/>
        <end position="300"/>
    </location>
</feature>
<dbReference type="RefSeq" id="WP_244803231.1">
    <property type="nucleotide sequence ID" value="NZ_JALIEA010000008.1"/>
</dbReference>
<protein>
    <submittedName>
        <fullName evidence="4">Excalibur calcium-binding domain-containing protein</fullName>
    </submittedName>
</protein>
<feature type="domain" description="Excalibur calcium-binding" evidence="3">
    <location>
        <begin position="311"/>
        <end position="347"/>
    </location>
</feature>
<feature type="region of interest" description="Disordered" evidence="1">
    <location>
        <begin position="328"/>
        <end position="347"/>
    </location>
</feature>
<organism evidence="4 5">
    <name type="scientific">Corynebacterium kalidii</name>
    <dbReference type="NCBI Taxonomy" id="2931982"/>
    <lineage>
        <taxon>Bacteria</taxon>
        <taxon>Bacillati</taxon>
        <taxon>Actinomycetota</taxon>
        <taxon>Actinomycetes</taxon>
        <taxon>Mycobacteriales</taxon>
        <taxon>Corynebacteriaceae</taxon>
        <taxon>Corynebacterium</taxon>
    </lineage>
</organism>
<feature type="chain" id="PRO_5040865987" evidence="2">
    <location>
        <begin position="27"/>
        <end position="347"/>
    </location>
</feature>
<dbReference type="EMBL" id="JALIEA010000008">
    <property type="protein sequence ID" value="MCJ7857484.1"/>
    <property type="molecule type" value="Genomic_DNA"/>
</dbReference>
<dbReference type="PANTHER" id="PTHR24094">
    <property type="entry name" value="SECRETED PROTEIN"/>
    <property type="match status" value="1"/>
</dbReference>
<proteinExistence type="predicted"/>
<keyword evidence="2" id="KW-0732">Signal</keyword>
<keyword evidence="5" id="KW-1185">Reference proteome</keyword>
<dbReference type="Pfam" id="PF05901">
    <property type="entry name" value="Excalibur"/>
    <property type="match status" value="1"/>
</dbReference>
<dbReference type="InterPro" id="IPR008613">
    <property type="entry name" value="Excalibur_Ca-bd_domain"/>
</dbReference>